<dbReference type="EMBL" id="CZQC01000063">
    <property type="protein sequence ID" value="CUS42210.1"/>
    <property type="molecule type" value="Genomic_DNA"/>
</dbReference>
<gene>
    <name evidence="2" type="ORF">MGWOODY_Tha1628</name>
</gene>
<name>A0A160TCL6_9ZZZZ</name>
<dbReference type="NCBIfam" id="NF033429">
    <property type="entry name" value="ImuA_translesion"/>
    <property type="match status" value="1"/>
</dbReference>
<accession>A0A160TCL6</accession>
<dbReference type="GO" id="GO:0006281">
    <property type="term" value="P:DNA repair"/>
    <property type="evidence" value="ECO:0007669"/>
    <property type="project" value="TreeGrafter"/>
</dbReference>
<keyword evidence="1" id="KW-0227">DNA damage</keyword>
<dbReference type="InterPro" id="IPR017166">
    <property type="entry name" value="UCP037290"/>
</dbReference>
<dbReference type="PIRSF" id="PIRSF037290">
    <property type="entry name" value="UCP037290"/>
    <property type="match status" value="1"/>
</dbReference>
<dbReference type="SUPFAM" id="SSF52540">
    <property type="entry name" value="P-loop containing nucleoside triphosphate hydrolases"/>
    <property type="match status" value="1"/>
</dbReference>
<evidence type="ECO:0000313" key="2">
    <source>
        <dbReference type="EMBL" id="CUS42210.1"/>
    </source>
</evidence>
<dbReference type="AlphaFoldDB" id="A0A160TCL6"/>
<dbReference type="InterPro" id="IPR027417">
    <property type="entry name" value="P-loop_NTPase"/>
</dbReference>
<evidence type="ECO:0000256" key="1">
    <source>
        <dbReference type="ARBA" id="ARBA00022763"/>
    </source>
</evidence>
<protein>
    <submittedName>
        <fullName evidence="2">RecA/RadA recombinase</fullName>
    </submittedName>
</protein>
<dbReference type="PANTHER" id="PTHR35369">
    <property type="entry name" value="BLR3025 PROTEIN-RELATED"/>
    <property type="match status" value="1"/>
</dbReference>
<dbReference type="InterPro" id="IPR050356">
    <property type="entry name" value="SulA_CellDiv_inhibitor"/>
</dbReference>
<sequence>MASLEQVLQQGQVWQAQQHLPPQHQTISSGYAALDARLPNGGWQPGQVCEIYHQGGGVGELSIVIPALAKLSQQARWLLWVAPPAIPYAPALELAGVRSERILMVHPRSYKEAVWCMEEGLKSGHCSAVLGWLQEWDKQHIRRLQIAAADNRSHCWLWPQTGLDTSGSPAALRLEVARQQADTLQVTFHKRRGSWPCEPFNLHLSDHGYALAG</sequence>
<dbReference type="GO" id="GO:0009432">
    <property type="term" value="P:SOS response"/>
    <property type="evidence" value="ECO:0007669"/>
    <property type="project" value="InterPro"/>
</dbReference>
<proteinExistence type="predicted"/>
<dbReference type="Pfam" id="PF03846">
    <property type="entry name" value="SulA"/>
    <property type="match status" value="1"/>
</dbReference>
<organism evidence="2">
    <name type="scientific">hydrothermal vent metagenome</name>
    <dbReference type="NCBI Taxonomy" id="652676"/>
    <lineage>
        <taxon>unclassified sequences</taxon>
        <taxon>metagenomes</taxon>
        <taxon>ecological metagenomes</taxon>
    </lineage>
</organism>
<reference evidence="2" key="1">
    <citation type="submission" date="2015-10" db="EMBL/GenBank/DDBJ databases">
        <authorList>
            <person name="Gilbert D.G."/>
        </authorList>
    </citation>
    <scope>NUCLEOTIDE SEQUENCE</scope>
</reference>
<dbReference type="InterPro" id="IPR004596">
    <property type="entry name" value="Cell_div_suppressor_SulA"/>
</dbReference>
<dbReference type="InterPro" id="IPR047610">
    <property type="entry name" value="ImuA_translesion"/>
</dbReference>
<dbReference type="GO" id="GO:0051782">
    <property type="term" value="P:negative regulation of cell division"/>
    <property type="evidence" value="ECO:0007669"/>
    <property type="project" value="InterPro"/>
</dbReference>
<dbReference type="PANTHER" id="PTHR35369:SF3">
    <property type="entry name" value="TRANSLESION DNA SYNTHESIS-ASSOCIATED PROTEIN IMUA"/>
    <property type="match status" value="1"/>
</dbReference>
<dbReference type="Gene3D" id="3.40.50.300">
    <property type="entry name" value="P-loop containing nucleotide triphosphate hydrolases"/>
    <property type="match status" value="1"/>
</dbReference>